<keyword evidence="1" id="KW-0812">Transmembrane</keyword>
<dbReference type="AlphaFoldDB" id="A0A2P1PRV6"/>
<reference evidence="2 3" key="2">
    <citation type="submission" date="2018-03" db="EMBL/GenBank/DDBJ databases">
        <authorList>
            <person name="Keele B.F."/>
        </authorList>
    </citation>
    <scope>NUCLEOTIDE SEQUENCE [LARGE SCALE GENOMIC DNA]</scope>
    <source>
        <strain evidence="2 3">D13</strain>
    </source>
</reference>
<dbReference type="Proteomes" id="UP000241074">
    <property type="component" value="Chromosome"/>
</dbReference>
<evidence type="ECO:0000256" key="1">
    <source>
        <dbReference type="SAM" id="Phobius"/>
    </source>
</evidence>
<protein>
    <recommendedName>
        <fullName evidence="4">IPTL-CTERM protein sorting domain-containing protein</fullName>
    </recommendedName>
</protein>
<organism evidence="2 3">
    <name type="scientific">Ahniella affigens</name>
    <dbReference type="NCBI Taxonomy" id="2021234"/>
    <lineage>
        <taxon>Bacteria</taxon>
        <taxon>Pseudomonadati</taxon>
        <taxon>Pseudomonadota</taxon>
        <taxon>Gammaproteobacteria</taxon>
        <taxon>Lysobacterales</taxon>
        <taxon>Rhodanobacteraceae</taxon>
        <taxon>Ahniella</taxon>
    </lineage>
</organism>
<keyword evidence="1" id="KW-0472">Membrane</keyword>
<dbReference type="EMBL" id="CP027860">
    <property type="protein sequence ID" value="AVP97587.1"/>
    <property type="molecule type" value="Genomic_DNA"/>
</dbReference>
<dbReference type="KEGG" id="xba:C7S18_10430"/>
<evidence type="ECO:0008006" key="4">
    <source>
        <dbReference type="Google" id="ProtNLM"/>
    </source>
</evidence>
<evidence type="ECO:0000313" key="2">
    <source>
        <dbReference type="EMBL" id="AVP97587.1"/>
    </source>
</evidence>
<keyword evidence="1" id="KW-1133">Transmembrane helix</keyword>
<proteinExistence type="predicted"/>
<keyword evidence="3" id="KW-1185">Reference proteome</keyword>
<accession>A0A2P1PRV6</accession>
<sequence>MIDEVALKAQERVTPPTVVRGGNSASYVTDNTGGPEWPRPFADGTCCSGLGPVRYTVQPFSLSANDTCDISSVQAGFDGYIFVYQDAFDPLNQTVNFVAGDDDGNGGIGTSDIMGLALTGNRTYYFVSTGFELGDEGSFSNSITCPSANVFLNAAAGVSRSVPSNSQWSLALLAAITVLAGFLAMVKRSR</sequence>
<gene>
    <name evidence="2" type="ORF">C7S18_10430</name>
</gene>
<feature type="transmembrane region" description="Helical" evidence="1">
    <location>
        <begin position="168"/>
        <end position="186"/>
    </location>
</feature>
<name>A0A2P1PRV6_9GAMM</name>
<evidence type="ECO:0000313" key="3">
    <source>
        <dbReference type="Proteomes" id="UP000241074"/>
    </source>
</evidence>
<reference evidence="2 3" key="1">
    <citation type="submission" date="2018-03" db="EMBL/GenBank/DDBJ databases">
        <title>Ahniella affigens gen. nov., sp. nov., a gammaproteobacterium isolated from sandy soil near a stream.</title>
        <authorList>
            <person name="Ko Y."/>
            <person name="Kim J.-H."/>
        </authorList>
    </citation>
    <scope>NUCLEOTIDE SEQUENCE [LARGE SCALE GENOMIC DNA]</scope>
    <source>
        <strain evidence="2 3">D13</strain>
    </source>
</reference>